<keyword evidence="1" id="KW-0472">Membrane</keyword>
<feature type="domain" description="Sphingomyelin synthase-like" evidence="2">
    <location>
        <begin position="127"/>
        <end position="186"/>
    </location>
</feature>
<dbReference type="Proteomes" id="UP000228952">
    <property type="component" value="Unassembled WGS sequence"/>
</dbReference>
<proteinExistence type="predicted"/>
<sequence>MQDKEYRKLVISLLVVFSGAAMILTSDFVIRTYFPNRPLLDDVMFRILPYWPWLAKVADGIIVAGMFVVAIFTQGKLSRMSQVLFAFGFMMFFRGILNAVTPIGDPSGDTTVYGFLERYPLVGMFPSGHTASLVLEYWLLKLWDVGATWKLFFLLLIIAEIFVLLVTHGHYSIDIVGGIVLGYFAVVAAKRYG</sequence>
<dbReference type="AlphaFoldDB" id="A0A2M7W2T7"/>
<feature type="transmembrane region" description="Helical" evidence="1">
    <location>
        <begin position="50"/>
        <end position="71"/>
    </location>
</feature>
<feature type="transmembrane region" description="Helical" evidence="1">
    <location>
        <begin position="147"/>
        <end position="165"/>
    </location>
</feature>
<gene>
    <name evidence="3" type="ORF">COX64_01065</name>
</gene>
<evidence type="ECO:0000256" key="1">
    <source>
        <dbReference type="SAM" id="Phobius"/>
    </source>
</evidence>
<keyword evidence="1" id="KW-0812">Transmembrane</keyword>
<dbReference type="EMBL" id="PFQB01000023">
    <property type="protein sequence ID" value="PJA15184.1"/>
    <property type="molecule type" value="Genomic_DNA"/>
</dbReference>
<dbReference type="InterPro" id="IPR025749">
    <property type="entry name" value="Sphingomyelin_synth-like_dom"/>
</dbReference>
<keyword evidence="1" id="KW-1133">Transmembrane helix</keyword>
<evidence type="ECO:0000259" key="2">
    <source>
        <dbReference type="Pfam" id="PF14360"/>
    </source>
</evidence>
<accession>A0A2M7W2T7</accession>
<feature type="transmembrane region" description="Helical" evidence="1">
    <location>
        <begin position="83"/>
        <end position="101"/>
    </location>
</feature>
<evidence type="ECO:0000313" key="4">
    <source>
        <dbReference type="Proteomes" id="UP000228952"/>
    </source>
</evidence>
<name>A0A2M7W2T7_9BACT</name>
<feature type="transmembrane region" description="Helical" evidence="1">
    <location>
        <begin position="171"/>
        <end position="189"/>
    </location>
</feature>
<feature type="transmembrane region" description="Helical" evidence="1">
    <location>
        <begin position="121"/>
        <end position="140"/>
    </location>
</feature>
<feature type="transmembrane region" description="Helical" evidence="1">
    <location>
        <begin position="9"/>
        <end position="30"/>
    </location>
</feature>
<evidence type="ECO:0000313" key="3">
    <source>
        <dbReference type="EMBL" id="PJA15184.1"/>
    </source>
</evidence>
<dbReference type="Pfam" id="PF14360">
    <property type="entry name" value="PAP2_C"/>
    <property type="match status" value="1"/>
</dbReference>
<reference evidence="4" key="1">
    <citation type="submission" date="2017-09" db="EMBL/GenBank/DDBJ databases">
        <title>Depth-based differentiation of microbial function through sediment-hosted aquifers and enrichment of novel symbionts in the deep terrestrial subsurface.</title>
        <authorList>
            <person name="Probst A.J."/>
            <person name="Ladd B."/>
            <person name="Jarett J.K."/>
            <person name="Geller-Mcgrath D.E."/>
            <person name="Sieber C.M.K."/>
            <person name="Emerson J.B."/>
            <person name="Anantharaman K."/>
            <person name="Thomas B.C."/>
            <person name="Malmstrom R."/>
            <person name="Stieglmeier M."/>
            <person name="Klingl A."/>
            <person name="Woyke T."/>
            <person name="Ryan C.M."/>
            <person name="Banfield J.F."/>
        </authorList>
    </citation>
    <scope>NUCLEOTIDE SEQUENCE [LARGE SCALE GENOMIC DNA]</scope>
</reference>
<organism evidence="3 4">
    <name type="scientific">Candidatus Dojkabacteria bacterium CG_4_10_14_0_2_um_filter_Dojkabacteria_WS6_41_15</name>
    <dbReference type="NCBI Taxonomy" id="2014249"/>
    <lineage>
        <taxon>Bacteria</taxon>
        <taxon>Candidatus Dojkabacteria</taxon>
    </lineage>
</organism>
<protein>
    <recommendedName>
        <fullName evidence="2">Sphingomyelin synthase-like domain-containing protein</fullName>
    </recommendedName>
</protein>
<comment type="caution">
    <text evidence="3">The sequence shown here is derived from an EMBL/GenBank/DDBJ whole genome shotgun (WGS) entry which is preliminary data.</text>
</comment>